<keyword evidence="8" id="KW-1185">Reference proteome</keyword>
<keyword evidence="6" id="KW-0732">Signal</keyword>
<dbReference type="PROSITE" id="PS00531">
    <property type="entry name" value="RNASE_T2_2"/>
    <property type="match status" value="1"/>
</dbReference>
<evidence type="ECO:0000256" key="5">
    <source>
        <dbReference type="RuleBase" id="RU004328"/>
    </source>
</evidence>
<dbReference type="Pfam" id="PF00445">
    <property type="entry name" value="Ribonuclease_T2"/>
    <property type="match status" value="1"/>
</dbReference>
<name>A0A9J5YVI7_SOLCO</name>
<feature type="chain" id="PRO_5039898430" evidence="6">
    <location>
        <begin position="22"/>
        <end position="251"/>
    </location>
</feature>
<keyword evidence="2" id="KW-0540">Nuclease</keyword>
<dbReference type="InterPro" id="IPR036430">
    <property type="entry name" value="RNase_T2-like_sf"/>
</dbReference>
<accession>A0A9J5YVI7</accession>
<keyword evidence="2" id="KW-0255">Endonuclease</keyword>
<dbReference type="PROSITE" id="PS00530">
    <property type="entry name" value="RNASE_T2_1"/>
    <property type="match status" value="1"/>
</dbReference>
<dbReference type="Proteomes" id="UP000824120">
    <property type="component" value="Chromosome 5"/>
</dbReference>
<evidence type="ECO:0000313" key="7">
    <source>
        <dbReference type="EMBL" id="KAG5603808.1"/>
    </source>
</evidence>
<dbReference type="PANTHER" id="PTHR11240:SF65">
    <property type="entry name" value="RIBONUCLEASE S-5-LIKE"/>
    <property type="match status" value="1"/>
</dbReference>
<evidence type="ECO:0000256" key="4">
    <source>
        <dbReference type="ARBA" id="ARBA00023239"/>
    </source>
</evidence>
<dbReference type="AlphaFoldDB" id="A0A9J5YVI7"/>
<evidence type="ECO:0000256" key="2">
    <source>
        <dbReference type="ARBA" id="ARBA00022759"/>
    </source>
</evidence>
<dbReference type="GO" id="GO:0033897">
    <property type="term" value="F:ribonuclease T2 activity"/>
    <property type="evidence" value="ECO:0007669"/>
    <property type="project" value="InterPro"/>
</dbReference>
<dbReference type="InterPro" id="IPR018188">
    <property type="entry name" value="RNase_T2_His_AS_1"/>
</dbReference>
<dbReference type="GO" id="GO:0016787">
    <property type="term" value="F:hydrolase activity"/>
    <property type="evidence" value="ECO:0007669"/>
    <property type="project" value="UniProtKB-KW"/>
</dbReference>
<evidence type="ECO:0000256" key="6">
    <source>
        <dbReference type="SAM" id="SignalP"/>
    </source>
</evidence>
<organism evidence="7 8">
    <name type="scientific">Solanum commersonii</name>
    <name type="common">Commerson's wild potato</name>
    <name type="synonym">Commerson's nightshade</name>
    <dbReference type="NCBI Taxonomy" id="4109"/>
    <lineage>
        <taxon>Eukaryota</taxon>
        <taxon>Viridiplantae</taxon>
        <taxon>Streptophyta</taxon>
        <taxon>Embryophyta</taxon>
        <taxon>Tracheophyta</taxon>
        <taxon>Spermatophyta</taxon>
        <taxon>Magnoliopsida</taxon>
        <taxon>eudicotyledons</taxon>
        <taxon>Gunneridae</taxon>
        <taxon>Pentapetalae</taxon>
        <taxon>asterids</taxon>
        <taxon>lamiids</taxon>
        <taxon>Solanales</taxon>
        <taxon>Solanaceae</taxon>
        <taxon>Solanoideae</taxon>
        <taxon>Solaneae</taxon>
        <taxon>Solanum</taxon>
    </lineage>
</organism>
<dbReference type="SUPFAM" id="SSF55895">
    <property type="entry name" value="Ribonuclease Rh-like"/>
    <property type="match status" value="1"/>
</dbReference>
<comment type="caution">
    <text evidence="7">The sequence shown here is derived from an EMBL/GenBank/DDBJ whole genome shotgun (WGS) entry which is preliminary data.</text>
</comment>
<protein>
    <submittedName>
        <fullName evidence="7">Uncharacterized protein</fullName>
    </submittedName>
</protein>
<dbReference type="PANTHER" id="PTHR11240">
    <property type="entry name" value="RIBONUCLEASE T2"/>
    <property type="match status" value="1"/>
</dbReference>
<dbReference type="GO" id="GO:0003723">
    <property type="term" value="F:RNA binding"/>
    <property type="evidence" value="ECO:0007669"/>
    <property type="project" value="InterPro"/>
</dbReference>
<evidence type="ECO:0000256" key="1">
    <source>
        <dbReference type="ARBA" id="ARBA00007469"/>
    </source>
</evidence>
<dbReference type="EMBL" id="JACXVP010000005">
    <property type="protein sequence ID" value="KAG5603808.1"/>
    <property type="molecule type" value="Genomic_DNA"/>
</dbReference>
<dbReference type="InterPro" id="IPR001568">
    <property type="entry name" value="RNase_T2-like"/>
</dbReference>
<reference evidence="7 8" key="1">
    <citation type="submission" date="2020-09" db="EMBL/GenBank/DDBJ databases">
        <title>De no assembly of potato wild relative species, Solanum commersonii.</title>
        <authorList>
            <person name="Cho K."/>
        </authorList>
    </citation>
    <scope>NUCLEOTIDE SEQUENCE [LARGE SCALE GENOMIC DNA]</scope>
    <source>
        <strain evidence="7">LZ3.2</strain>
        <tissue evidence="7">Leaf</tissue>
    </source>
</reference>
<evidence type="ECO:0000313" key="8">
    <source>
        <dbReference type="Proteomes" id="UP000824120"/>
    </source>
</evidence>
<comment type="similarity">
    <text evidence="1 5">Belongs to the RNase T2 family.</text>
</comment>
<proteinExistence type="inferred from homology"/>
<dbReference type="CDD" id="cd00374">
    <property type="entry name" value="RNase_T2"/>
    <property type="match status" value="1"/>
</dbReference>
<keyword evidence="3" id="KW-0378">Hydrolase</keyword>
<gene>
    <name evidence="7" type="ORF">H5410_025300</name>
</gene>
<dbReference type="GO" id="GO:0006401">
    <property type="term" value="P:RNA catabolic process"/>
    <property type="evidence" value="ECO:0007669"/>
    <property type="project" value="TreeGrafter"/>
</dbReference>
<dbReference type="OrthoDB" id="991564at2759"/>
<dbReference type="Gene3D" id="3.90.730.10">
    <property type="entry name" value="Ribonuclease T2-like"/>
    <property type="match status" value="1"/>
</dbReference>
<feature type="signal peptide" evidence="6">
    <location>
        <begin position="1"/>
        <end position="21"/>
    </location>
</feature>
<sequence>MELILFATVVILIVTNNNIAAQPISYDHMQMIVQWPPTFCGRQNVHCKPFISMLRFTIHGLWPGDANGETHTNTCPLPPKPNTVDKVWLNDRSLKNDLDTYWPSFMIGWLNESLWIHEWKKHGYCTSNIVPEVDYFIGAIRFAKLLKGMVPTLTRGGMGPTDHHAYTVMGMKTFISAKVLNNKNIKVYISCETVNSSYVFLTHIHFCLDKRLNTFISCPTSTSPRGCDRGNNLVFPTTLPLIKEAHLSETS</sequence>
<dbReference type="GO" id="GO:0005576">
    <property type="term" value="C:extracellular region"/>
    <property type="evidence" value="ECO:0007669"/>
    <property type="project" value="TreeGrafter"/>
</dbReference>
<evidence type="ECO:0000256" key="3">
    <source>
        <dbReference type="ARBA" id="ARBA00022801"/>
    </source>
</evidence>
<keyword evidence="4" id="KW-0456">Lyase</keyword>
<dbReference type="InterPro" id="IPR033130">
    <property type="entry name" value="RNase_T2_His_AS_2"/>
</dbReference>